<gene>
    <name evidence="3" type="ORF">AAE021_09410</name>
</gene>
<feature type="domain" description="DnaJ homologue subfamily C member 28 conserved" evidence="2">
    <location>
        <begin position="59"/>
        <end position="122"/>
    </location>
</feature>
<protein>
    <submittedName>
        <fullName evidence="3">DUF1992 domain-containing protein</fullName>
    </submittedName>
</protein>
<evidence type="ECO:0000313" key="3">
    <source>
        <dbReference type="EMBL" id="WZP14435.1"/>
    </source>
</evidence>
<keyword evidence="4" id="KW-1185">Reference proteome</keyword>
<evidence type="ECO:0000259" key="2">
    <source>
        <dbReference type="Pfam" id="PF09350"/>
    </source>
</evidence>
<feature type="region of interest" description="Disordered" evidence="1">
    <location>
        <begin position="169"/>
        <end position="237"/>
    </location>
</feature>
<name>A0ABZ2ZTE6_9MICC</name>
<dbReference type="RefSeq" id="WP_342022085.1">
    <property type="nucleotide sequence ID" value="NZ_CP151657.1"/>
</dbReference>
<organism evidence="3 4">
    <name type="scientific">Arthrobacter citreus</name>
    <dbReference type="NCBI Taxonomy" id="1670"/>
    <lineage>
        <taxon>Bacteria</taxon>
        <taxon>Bacillati</taxon>
        <taxon>Actinomycetota</taxon>
        <taxon>Actinomycetes</taxon>
        <taxon>Micrococcales</taxon>
        <taxon>Micrococcaceae</taxon>
        <taxon>Arthrobacter</taxon>
    </lineage>
</organism>
<reference evidence="3 4" key="1">
    <citation type="submission" date="2024-04" db="EMBL/GenBank/DDBJ databases">
        <title>Arthrobacter sp. from Plains bison fecal sample.</title>
        <authorList>
            <person name="Ruzzini A."/>
        </authorList>
    </citation>
    <scope>NUCLEOTIDE SEQUENCE [LARGE SCALE GENOMIC DNA]</scope>
    <source>
        <strain evidence="3 4">EINP1</strain>
    </source>
</reference>
<dbReference type="InterPro" id="IPR018961">
    <property type="entry name" value="DnaJ_homolog_subfam-C_membr-28"/>
</dbReference>
<accession>A0ABZ2ZTE6</accession>
<evidence type="ECO:0000256" key="1">
    <source>
        <dbReference type="SAM" id="MobiDB-lite"/>
    </source>
</evidence>
<proteinExistence type="predicted"/>
<evidence type="ECO:0000313" key="4">
    <source>
        <dbReference type="Proteomes" id="UP001448858"/>
    </source>
</evidence>
<dbReference type="EMBL" id="CP151657">
    <property type="protein sequence ID" value="WZP14435.1"/>
    <property type="molecule type" value="Genomic_DNA"/>
</dbReference>
<dbReference type="Pfam" id="PF09350">
    <property type="entry name" value="DJC28_CD"/>
    <property type="match status" value="1"/>
</dbReference>
<dbReference type="Proteomes" id="UP001448858">
    <property type="component" value="Chromosome"/>
</dbReference>
<sequence length="237" mass="26039">MGSRGSEAYKKRLEQAARLKAAGTPEIAGYKLPEGLGGAEEDELEAKRRKISAADKANYLIRDAMNRGEFDNLHYAGKPIPGLDDPDPDWWIKRLIKRENISGLGPPALLLRVEDEDFDARLDRLPSESQVRDAVADFNSRVIEARRQLLGGPPVVTKLRDADAEVRAWRERRGLPPEPPVSGTAPAPDAEPPGDAPGSGLRGLLHRLRRLFAALPGRQPTAAPAELPDAERHHNQQ</sequence>